<dbReference type="EMBL" id="JACVVK020000242">
    <property type="protein sequence ID" value="KAK7482549.1"/>
    <property type="molecule type" value="Genomic_DNA"/>
</dbReference>
<gene>
    <name evidence="1" type="ORF">BaRGS_00026150</name>
</gene>
<protein>
    <submittedName>
        <fullName evidence="1">Uncharacterized protein</fullName>
    </submittedName>
</protein>
<accession>A0ABD0K5Z9</accession>
<dbReference type="AlphaFoldDB" id="A0ABD0K5Z9"/>
<reference evidence="1 2" key="1">
    <citation type="journal article" date="2023" name="Sci. Data">
        <title>Genome assembly of the Korean intertidal mud-creeper Batillaria attramentaria.</title>
        <authorList>
            <person name="Patra A.K."/>
            <person name="Ho P.T."/>
            <person name="Jun S."/>
            <person name="Lee S.J."/>
            <person name="Kim Y."/>
            <person name="Won Y.J."/>
        </authorList>
    </citation>
    <scope>NUCLEOTIDE SEQUENCE [LARGE SCALE GENOMIC DNA]</scope>
    <source>
        <strain evidence="1">Wonlab-2016</strain>
    </source>
</reference>
<keyword evidence="2" id="KW-1185">Reference proteome</keyword>
<evidence type="ECO:0000313" key="1">
    <source>
        <dbReference type="EMBL" id="KAK7482549.1"/>
    </source>
</evidence>
<dbReference type="PROSITE" id="PS51257">
    <property type="entry name" value="PROKAR_LIPOPROTEIN"/>
    <property type="match status" value="1"/>
</dbReference>
<sequence>MPPKKRKLLIPGQARLTFGGQSTVSACDDRCDMGLTQGTLKTALRGQKGHQKCVPQIPYQPLQDSDVCRVGDGGLVLEVKAVPSSLARGEVPEGTYWWTDAQFLPYNDTQIMVTAAAYIPRPRHAWVAVEHIPRGRLIMYSLKFQPL</sequence>
<name>A0ABD0K5Z9_9CAEN</name>
<proteinExistence type="predicted"/>
<dbReference type="Proteomes" id="UP001519460">
    <property type="component" value="Unassembled WGS sequence"/>
</dbReference>
<feature type="non-terminal residue" evidence="1">
    <location>
        <position position="147"/>
    </location>
</feature>
<evidence type="ECO:0000313" key="2">
    <source>
        <dbReference type="Proteomes" id="UP001519460"/>
    </source>
</evidence>
<organism evidence="1 2">
    <name type="scientific">Batillaria attramentaria</name>
    <dbReference type="NCBI Taxonomy" id="370345"/>
    <lineage>
        <taxon>Eukaryota</taxon>
        <taxon>Metazoa</taxon>
        <taxon>Spiralia</taxon>
        <taxon>Lophotrochozoa</taxon>
        <taxon>Mollusca</taxon>
        <taxon>Gastropoda</taxon>
        <taxon>Caenogastropoda</taxon>
        <taxon>Sorbeoconcha</taxon>
        <taxon>Cerithioidea</taxon>
        <taxon>Batillariidae</taxon>
        <taxon>Batillaria</taxon>
    </lineage>
</organism>
<comment type="caution">
    <text evidence="1">The sequence shown here is derived from an EMBL/GenBank/DDBJ whole genome shotgun (WGS) entry which is preliminary data.</text>
</comment>